<feature type="transmembrane region" description="Helical" evidence="7">
    <location>
        <begin position="339"/>
        <end position="358"/>
    </location>
</feature>
<dbReference type="GO" id="GO:0005345">
    <property type="term" value="F:purine nucleobase transmembrane transporter activity"/>
    <property type="evidence" value="ECO:0007669"/>
    <property type="project" value="UniProtKB-UniRule"/>
</dbReference>
<dbReference type="Gene3D" id="1.10.3730.20">
    <property type="match status" value="1"/>
</dbReference>
<dbReference type="Pfam" id="PF16913">
    <property type="entry name" value="PUNUT"/>
    <property type="match status" value="1"/>
</dbReference>
<dbReference type="PANTHER" id="PTHR31376:SF1">
    <property type="entry name" value="PURINE PERMEASE 2"/>
    <property type="match status" value="1"/>
</dbReference>
<dbReference type="GO" id="GO:0016020">
    <property type="term" value="C:membrane"/>
    <property type="evidence" value="ECO:0007669"/>
    <property type="project" value="UniProtKB-SubCell"/>
</dbReference>
<accession>A0AAW1NK67</accession>
<protein>
    <recommendedName>
        <fullName evidence="7">Probable purine permease</fullName>
    </recommendedName>
</protein>
<dbReference type="PANTHER" id="PTHR31376">
    <property type="entry name" value="OS09G0467300 PROTEIN-RELATED"/>
    <property type="match status" value="1"/>
</dbReference>
<dbReference type="EMBL" id="JBDFQZ010000001">
    <property type="protein sequence ID" value="KAK9758300.1"/>
    <property type="molecule type" value="Genomic_DNA"/>
</dbReference>
<dbReference type="InterPro" id="IPR037185">
    <property type="entry name" value="EmrE-like"/>
</dbReference>
<reference evidence="8" key="1">
    <citation type="submission" date="2024-03" db="EMBL/GenBank/DDBJ databases">
        <title>WGS assembly of Saponaria officinalis var. Norfolk2.</title>
        <authorList>
            <person name="Jenkins J."/>
            <person name="Shu S."/>
            <person name="Grimwood J."/>
            <person name="Barry K."/>
            <person name="Goodstein D."/>
            <person name="Schmutz J."/>
            <person name="Leebens-Mack J."/>
            <person name="Osbourn A."/>
        </authorList>
    </citation>
    <scope>NUCLEOTIDE SEQUENCE [LARGE SCALE GENOMIC DNA]</scope>
    <source>
        <strain evidence="8">JIC</strain>
    </source>
</reference>
<sequence length="380" mass="42304">MIENSDTLKYLLTNNDNENCRLKRLESEETTTMESTEASRNMKKFLLILNCITLAVGISCGPLVMRLYYLHGGKSIWLSSWLETGGWPIMIVPLVVAYIRRRAVDRTSKVFFISPMTALYAALIGLVAGAGDYCYAYGVKHIPVSTSSLILATQLAFTALFAFLLVKQKFTAYSVNAVALLTFGAIVLALHVSNDKPKGESSMQYYLGFFFTLASSALFAAMLPLIELAYKKAKQNINYSLVMEFQMVLSLSATAMCTVGMLASGDYKTYAQEMQEYKLGNAMFFVVLISGAILWQCFYLGAVGVIHYGSSLLSGVIIAVALPFTELMAILFYHEKFQVEKGVSLVLSLWGFLSYFYGENKETKKQKKRQLRLQDCPANV</sequence>
<feature type="transmembrane region" description="Helical" evidence="7">
    <location>
        <begin position="75"/>
        <end position="98"/>
    </location>
</feature>
<feature type="transmembrane region" description="Helical" evidence="7">
    <location>
        <begin position="45"/>
        <end position="69"/>
    </location>
</feature>
<keyword evidence="9" id="KW-1185">Reference proteome</keyword>
<evidence type="ECO:0000256" key="4">
    <source>
        <dbReference type="ARBA" id="ARBA00022692"/>
    </source>
</evidence>
<dbReference type="SUPFAM" id="SSF103481">
    <property type="entry name" value="Multidrug resistance efflux transporter EmrE"/>
    <property type="match status" value="1"/>
</dbReference>
<keyword evidence="3 7" id="KW-0813">Transport</keyword>
<feature type="transmembrane region" description="Helical" evidence="7">
    <location>
        <begin position="173"/>
        <end position="193"/>
    </location>
</feature>
<feature type="transmembrane region" description="Helical" evidence="7">
    <location>
        <begin position="241"/>
        <end position="263"/>
    </location>
</feature>
<evidence type="ECO:0000256" key="6">
    <source>
        <dbReference type="ARBA" id="ARBA00023136"/>
    </source>
</evidence>
<organism evidence="8 9">
    <name type="scientific">Saponaria officinalis</name>
    <name type="common">Common soapwort</name>
    <name type="synonym">Lychnis saponaria</name>
    <dbReference type="NCBI Taxonomy" id="3572"/>
    <lineage>
        <taxon>Eukaryota</taxon>
        <taxon>Viridiplantae</taxon>
        <taxon>Streptophyta</taxon>
        <taxon>Embryophyta</taxon>
        <taxon>Tracheophyta</taxon>
        <taxon>Spermatophyta</taxon>
        <taxon>Magnoliopsida</taxon>
        <taxon>eudicotyledons</taxon>
        <taxon>Gunneridae</taxon>
        <taxon>Pentapetalae</taxon>
        <taxon>Caryophyllales</taxon>
        <taxon>Caryophyllaceae</taxon>
        <taxon>Caryophylleae</taxon>
        <taxon>Saponaria</taxon>
    </lineage>
</organism>
<keyword evidence="6 7" id="KW-0472">Membrane</keyword>
<keyword evidence="5 7" id="KW-1133">Transmembrane helix</keyword>
<dbReference type="InterPro" id="IPR030182">
    <property type="entry name" value="PUP_plant"/>
</dbReference>
<feature type="transmembrane region" description="Helical" evidence="7">
    <location>
        <begin position="110"/>
        <end position="130"/>
    </location>
</feature>
<evidence type="ECO:0000256" key="7">
    <source>
        <dbReference type="RuleBase" id="RU368015"/>
    </source>
</evidence>
<dbReference type="AlphaFoldDB" id="A0AAW1NK67"/>
<evidence type="ECO:0000256" key="3">
    <source>
        <dbReference type="ARBA" id="ARBA00022448"/>
    </source>
</evidence>
<dbReference type="GO" id="GO:0015211">
    <property type="term" value="F:purine nucleoside transmembrane transporter activity"/>
    <property type="evidence" value="ECO:0007669"/>
    <property type="project" value="UniProtKB-UniRule"/>
</dbReference>
<feature type="transmembrane region" description="Helical" evidence="7">
    <location>
        <begin position="142"/>
        <end position="166"/>
    </location>
</feature>
<evidence type="ECO:0000256" key="1">
    <source>
        <dbReference type="ARBA" id="ARBA00004141"/>
    </source>
</evidence>
<evidence type="ECO:0000313" key="9">
    <source>
        <dbReference type="Proteomes" id="UP001443914"/>
    </source>
</evidence>
<keyword evidence="4 7" id="KW-0812">Transmembrane</keyword>
<evidence type="ECO:0000313" key="8">
    <source>
        <dbReference type="EMBL" id="KAK9758300.1"/>
    </source>
</evidence>
<feature type="transmembrane region" description="Helical" evidence="7">
    <location>
        <begin position="205"/>
        <end position="229"/>
    </location>
</feature>
<name>A0AAW1NK67_SAPOF</name>
<comment type="similarity">
    <text evidence="2 7">Belongs to the purine permeases (TC 2.A.7.14) family.</text>
</comment>
<dbReference type="Proteomes" id="UP001443914">
    <property type="component" value="Unassembled WGS sequence"/>
</dbReference>
<feature type="transmembrane region" description="Helical" evidence="7">
    <location>
        <begin position="283"/>
        <end position="305"/>
    </location>
</feature>
<comment type="caution">
    <text evidence="8">The sequence shown here is derived from an EMBL/GenBank/DDBJ whole genome shotgun (WGS) entry which is preliminary data.</text>
</comment>
<feature type="transmembrane region" description="Helical" evidence="7">
    <location>
        <begin position="312"/>
        <end position="333"/>
    </location>
</feature>
<gene>
    <name evidence="8" type="ORF">RND81_01G221500</name>
</gene>
<evidence type="ECO:0000256" key="2">
    <source>
        <dbReference type="ARBA" id="ARBA00006213"/>
    </source>
</evidence>
<comment type="subcellular location">
    <subcellularLocation>
        <location evidence="1 7">Membrane</location>
        <topology evidence="1 7">Multi-pass membrane protein</topology>
    </subcellularLocation>
</comment>
<evidence type="ECO:0000256" key="5">
    <source>
        <dbReference type="ARBA" id="ARBA00022989"/>
    </source>
</evidence>
<proteinExistence type="inferred from homology"/>